<feature type="region of interest" description="Disordered" evidence="3">
    <location>
        <begin position="1"/>
        <end position="25"/>
    </location>
</feature>
<keyword evidence="6" id="KW-1185">Reference proteome</keyword>
<dbReference type="EMBL" id="BAAABW010000016">
    <property type="protein sequence ID" value="GAA0351522.1"/>
    <property type="molecule type" value="Genomic_DNA"/>
</dbReference>
<dbReference type="Proteomes" id="UP001500063">
    <property type="component" value="Unassembled WGS sequence"/>
</dbReference>
<protein>
    <recommendedName>
        <fullName evidence="7">Zinc-finger domain-containing protein</fullName>
    </recommendedName>
</protein>
<reference evidence="5 6" key="1">
    <citation type="journal article" date="2019" name="Int. J. Syst. Evol. Microbiol.">
        <title>The Global Catalogue of Microorganisms (GCM) 10K type strain sequencing project: providing services to taxonomists for standard genome sequencing and annotation.</title>
        <authorList>
            <consortium name="The Broad Institute Genomics Platform"/>
            <consortium name="The Broad Institute Genome Sequencing Center for Infectious Disease"/>
            <person name="Wu L."/>
            <person name="Ma J."/>
        </authorList>
    </citation>
    <scope>NUCLEOTIDE SEQUENCE [LARGE SCALE GENOMIC DNA]</scope>
    <source>
        <strain evidence="5 6">JCM 4565</strain>
    </source>
</reference>
<feature type="compositionally biased region" description="Basic and acidic residues" evidence="3">
    <location>
        <begin position="133"/>
        <end position="143"/>
    </location>
</feature>
<feature type="compositionally biased region" description="Polar residues" evidence="3">
    <location>
        <begin position="243"/>
        <end position="257"/>
    </location>
</feature>
<sequence>MTSTTGTDEHPEVAEISALTEGALSPSRSADVREHLADCPLCEDVRISLDEIRTLLGTLPGPPRMPDDVAGRIDAALAAEALLDSTTHSTAVIEDDGTLVSRGTSAPEHVSRETAARSPQQVSRETAAPAPDRVSRETGDRRPAARPRGTTGPGRQAPSPGGSRTVRSRRWPKVLLGTACAAAVLGVGSLFLPSGGDGGHQGGPQALQESPTPVALASGDLKTRVHDLLKMSFKATETHGKTSENAPETTMRDSGTTAPACIQQGIGRPEPSLAAQPDSYKGENAYLVVMPHPTDAALVDAYVVASSCVETSPAAPGKVLLKQTLPRS</sequence>
<evidence type="ECO:0008006" key="7">
    <source>
        <dbReference type="Google" id="ProtNLM"/>
    </source>
</evidence>
<dbReference type="Gene3D" id="1.10.10.1320">
    <property type="entry name" value="Anti-sigma factor, zinc-finger domain"/>
    <property type="match status" value="1"/>
</dbReference>
<feature type="region of interest" description="Disordered" evidence="3">
    <location>
        <begin position="94"/>
        <end position="169"/>
    </location>
</feature>
<name>A0ABN0WZW2_9ACTN</name>
<proteinExistence type="predicted"/>
<evidence type="ECO:0000256" key="2">
    <source>
        <dbReference type="ARBA" id="ARBA00023163"/>
    </source>
</evidence>
<evidence type="ECO:0000313" key="6">
    <source>
        <dbReference type="Proteomes" id="UP001500063"/>
    </source>
</evidence>
<keyword evidence="4" id="KW-0472">Membrane</keyword>
<keyword evidence="4" id="KW-1133">Transmembrane helix</keyword>
<evidence type="ECO:0000256" key="1">
    <source>
        <dbReference type="ARBA" id="ARBA00023015"/>
    </source>
</evidence>
<evidence type="ECO:0000313" key="5">
    <source>
        <dbReference type="EMBL" id="GAA0351522.1"/>
    </source>
</evidence>
<evidence type="ECO:0000256" key="3">
    <source>
        <dbReference type="SAM" id="MobiDB-lite"/>
    </source>
</evidence>
<keyword evidence="2" id="KW-0804">Transcription</keyword>
<gene>
    <name evidence="5" type="ORF">GCM10010319_30770</name>
</gene>
<keyword evidence="1" id="KW-0805">Transcription regulation</keyword>
<evidence type="ECO:0000256" key="4">
    <source>
        <dbReference type="SAM" id="Phobius"/>
    </source>
</evidence>
<feature type="region of interest" description="Disordered" evidence="3">
    <location>
        <begin position="235"/>
        <end position="259"/>
    </location>
</feature>
<organism evidence="5 6">
    <name type="scientific">Streptomyces blastmyceticus</name>
    <dbReference type="NCBI Taxonomy" id="68180"/>
    <lineage>
        <taxon>Bacteria</taxon>
        <taxon>Bacillati</taxon>
        <taxon>Actinomycetota</taxon>
        <taxon>Actinomycetes</taxon>
        <taxon>Kitasatosporales</taxon>
        <taxon>Streptomycetaceae</taxon>
        <taxon>Streptomyces</taxon>
    </lineage>
</organism>
<accession>A0ABN0WZW2</accession>
<comment type="caution">
    <text evidence="5">The sequence shown here is derived from an EMBL/GenBank/DDBJ whole genome shotgun (WGS) entry which is preliminary data.</text>
</comment>
<feature type="transmembrane region" description="Helical" evidence="4">
    <location>
        <begin position="174"/>
        <end position="192"/>
    </location>
</feature>
<dbReference type="InterPro" id="IPR041916">
    <property type="entry name" value="Anti_sigma_zinc_sf"/>
</dbReference>
<dbReference type="RefSeq" id="WP_344118306.1">
    <property type="nucleotide sequence ID" value="NZ_BAAABW010000016.1"/>
</dbReference>
<keyword evidence="4" id="KW-0812">Transmembrane</keyword>